<sequence length="256" mass="26838">MSSIHTVLITGATRGIGRGLTTAFLLRPSTTVIAAVRDTTKGPAKALSNLPTGNGSKLILVKIDSAVESDPATAVASLEKDHGIDHLDLVIANAGIGHSGKPVLQNSLDSITEHFAINVGGPVSLIQATAPLLKAKKDGKPLFVALSSLIGSLGGMELLQAFPPLMAPYGGSKTALNWFMRRLHFEEPWLISFVFHPGLVLTDMADATFGDAGVNPKDVGAITVEESVEGMVKVITSATEETGGTFKQYNGETLPW</sequence>
<accession>A0A9P8W0Y8</accession>
<proteinExistence type="inferred from homology"/>
<keyword evidence="2" id="KW-0521">NADP</keyword>
<evidence type="ECO:0000313" key="4">
    <source>
        <dbReference type="EMBL" id="KAH6884197.1"/>
    </source>
</evidence>
<dbReference type="Pfam" id="PF00106">
    <property type="entry name" value="adh_short"/>
    <property type="match status" value="1"/>
</dbReference>
<evidence type="ECO:0000313" key="5">
    <source>
        <dbReference type="Proteomes" id="UP000777438"/>
    </source>
</evidence>
<dbReference type="PANTHER" id="PTHR43544">
    <property type="entry name" value="SHORT-CHAIN DEHYDROGENASE/REDUCTASE"/>
    <property type="match status" value="1"/>
</dbReference>
<keyword evidence="3" id="KW-0560">Oxidoreductase</keyword>
<keyword evidence="5" id="KW-1185">Reference proteome</keyword>
<dbReference type="GO" id="GO:0005737">
    <property type="term" value="C:cytoplasm"/>
    <property type="evidence" value="ECO:0007669"/>
    <property type="project" value="TreeGrafter"/>
</dbReference>
<comment type="caution">
    <text evidence="4">The sequence shown here is derived from an EMBL/GenBank/DDBJ whole genome shotgun (WGS) entry which is preliminary data.</text>
</comment>
<evidence type="ECO:0000256" key="3">
    <source>
        <dbReference type="ARBA" id="ARBA00023002"/>
    </source>
</evidence>
<dbReference type="GO" id="GO:0016491">
    <property type="term" value="F:oxidoreductase activity"/>
    <property type="evidence" value="ECO:0007669"/>
    <property type="project" value="UniProtKB-KW"/>
</dbReference>
<name>A0A9P8W0Y8_9HYPO</name>
<dbReference type="Gene3D" id="3.40.50.720">
    <property type="entry name" value="NAD(P)-binding Rossmann-like Domain"/>
    <property type="match status" value="1"/>
</dbReference>
<reference evidence="4 5" key="1">
    <citation type="journal article" date="2021" name="Nat. Commun.">
        <title>Genetic determinants of endophytism in the Arabidopsis root mycobiome.</title>
        <authorList>
            <person name="Mesny F."/>
            <person name="Miyauchi S."/>
            <person name="Thiergart T."/>
            <person name="Pickel B."/>
            <person name="Atanasova L."/>
            <person name="Karlsson M."/>
            <person name="Huettel B."/>
            <person name="Barry K.W."/>
            <person name="Haridas S."/>
            <person name="Chen C."/>
            <person name="Bauer D."/>
            <person name="Andreopoulos W."/>
            <person name="Pangilinan J."/>
            <person name="LaButti K."/>
            <person name="Riley R."/>
            <person name="Lipzen A."/>
            <person name="Clum A."/>
            <person name="Drula E."/>
            <person name="Henrissat B."/>
            <person name="Kohler A."/>
            <person name="Grigoriev I.V."/>
            <person name="Martin F.M."/>
            <person name="Hacquard S."/>
        </authorList>
    </citation>
    <scope>NUCLEOTIDE SEQUENCE [LARGE SCALE GENOMIC DNA]</scope>
    <source>
        <strain evidence="4 5">MPI-CAGE-CH-0241</strain>
    </source>
</reference>
<dbReference type="CDD" id="cd05325">
    <property type="entry name" value="carb_red_sniffer_like_SDR_c"/>
    <property type="match status" value="1"/>
</dbReference>
<dbReference type="PANTHER" id="PTHR43544:SF7">
    <property type="entry name" value="NADB-LER2"/>
    <property type="match status" value="1"/>
</dbReference>
<protein>
    <submittedName>
        <fullName evidence="4">Short-chain dehydrogenase</fullName>
    </submittedName>
</protein>
<dbReference type="EMBL" id="JAGPYM010000021">
    <property type="protein sequence ID" value="KAH6884197.1"/>
    <property type="molecule type" value="Genomic_DNA"/>
</dbReference>
<dbReference type="SUPFAM" id="SSF51735">
    <property type="entry name" value="NAD(P)-binding Rossmann-fold domains"/>
    <property type="match status" value="1"/>
</dbReference>
<comment type="similarity">
    <text evidence="1">Belongs to the short-chain dehydrogenases/reductases (SDR) family.</text>
</comment>
<dbReference type="InterPro" id="IPR051468">
    <property type="entry name" value="Fungal_SecMetab_SDRs"/>
</dbReference>
<organism evidence="4 5">
    <name type="scientific">Thelonectria olida</name>
    <dbReference type="NCBI Taxonomy" id="1576542"/>
    <lineage>
        <taxon>Eukaryota</taxon>
        <taxon>Fungi</taxon>
        <taxon>Dikarya</taxon>
        <taxon>Ascomycota</taxon>
        <taxon>Pezizomycotina</taxon>
        <taxon>Sordariomycetes</taxon>
        <taxon>Hypocreomycetidae</taxon>
        <taxon>Hypocreales</taxon>
        <taxon>Nectriaceae</taxon>
        <taxon>Thelonectria</taxon>
    </lineage>
</organism>
<dbReference type="AlphaFoldDB" id="A0A9P8W0Y8"/>
<evidence type="ECO:0000256" key="1">
    <source>
        <dbReference type="ARBA" id="ARBA00006484"/>
    </source>
</evidence>
<evidence type="ECO:0000256" key="2">
    <source>
        <dbReference type="ARBA" id="ARBA00022857"/>
    </source>
</evidence>
<dbReference type="OrthoDB" id="9876299at2759"/>
<dbReference type="InterPro" id="IPR002347">
    <property type="entry name" value="SDR_fam"/>
</dbReference>
<dbReference type="PRINTS" id="PR00081">
    <property type="entry name" value="GDHRDH"/>
</dbReference>
<dbReference type="Proteomes" id="UP000777438">
    <property type="component" value="Unassembled WGS sequence"/>
</dbReference>
<gene>
    <name evidence="4" type="ORF">B0T10DRAFT_579613</name>
</gene>
<dbReference type="InterPro" id="IPR036291">
    <property type="entry name" value="NAD(P)-bd_dom_sf"/>
</dbReference>